<dbReference type="PANTHER" id="PTHR12385">
    <property type="entry name" value="CHOLINE TRANSPORTER-LIKE (SLC FAMILY 44)"/>
    <property type="match status" value="1"/>
</dbReference>
<evidence type="ECO:0000256" key="1">
    <source>
        <dbReference type="ARBA" id="ARBA00002957"/>
    </source>
</evidence>
<comment type="function">
    <text evidence="1 8">Probably involved in transport through the plasma membrane.</text>
</comment>
<dbReference type="EMBL" id="HG937693">
    <property type="protein sequence ID" value="CDP35624.1"/>
    <property type="molecule type" value="Genomic_DNA"/>
</dbReference>
<feature type="transmembrane region" description="Helical" evidence="8">
    <location>
        <begin position="229"/>
        <end position="251"/>
    </location>
</feature>
<feature type="transmembrane region" description="Helical" evidence="8">
    <location>
        <begin position="79"/>
        <end position="102"/>
    </location>
</feature>
<dbReference type="Pfam" id="PF04515">
    <property type="entry name" value="Choline_transpo"/>
    <property type="match status" value="1"/>
</dbReference>
<dbReference type="AlphaFoldDB" id="A0A060T496"/>
<feature type="region of interest" description="Disordered" evidence="9">
    <location>
        <begin position="1"/>
        <end position="24"/>
    </location>
</feature>
<keyword evidence="6 8" id="KW-1133">Transmembrane helix</keyword>
<reference evidence="10" key="1">
    <citation type="submission" date="2014-02" db="EMBL/GenBank/DDBJ databases">
        <authorList>
            <person name="Genoscope - CEA"/>
        </authorList>
    </citation>
    <scope>NUCLEOTIDE SEQUENCE</scope>
    <source>
        <strain evidence="10">LS3</strain>
    </source>
</reference>
<proteinExistence type="inferred from homology"/>
<name>A0A060T496_BLAAD</name>
<evidence type="ECO:0000313" key="10">
    <source>
        <dbReference type="EMBL" id="CDP35624.1"/>
    </source>
</evidence>
<dbReference type="InterPro" id="IPR007603">
    <property type="entry name" value="Choline_transptr-like"/>
</dbReference>
<evidence type="ECO:0000256" key="9">
    <source>
        <dbReference type="SAM" id="MobiDB-lite"/>
    </source>
</evidence>
<feature type="transmembrane region" description="Helical" evidence="8">
    <location>
        <begin position="182"/>
        <end position="200"/>
    </location>
</feature>
<gene>
    <name evidence="10" type="ORF">GNLVRS02_ARAD1C39754g</name>
</gene>
<feature type="transmembrane region" description="Helical" evidence="8">
    <location>
        <begin position="366"/>
        <end position="385"/>
    </location>
</feature>
<evidence type="ECO:0000256" key="8">
    <source>
        <dbReference type="RuleBase" id="RU368066"/>
    </source>
</evidence>
<feature type="transmembrane region" description="Helical" evidence="8">
    <location>
        <begin position="122"/>
        <end position="143"/>
    </location>
</feature>
<dbReference type="GO" id="GO:0022857">
    <property type="term" value="F:transmembrane transporter activity"/>
    <property type="evidence" value="ECO:0007669"/>
    <property type="project" value="UniProtKB-UniRule"/>
</dbReference>
<dbReference type="PhylomeDB" id="A0A060T496"/>
<evidence type="ECO:0000256" key="5">
    <source>
        <dbReference type="ARBA" id="ARBA00022692"/>
    </source>
</evidence>
<feature type="transmembrane region" description="Helical" evidence="8">
    <location>
        <begin position="327"/>
        <end position="345"/>
    </location>
</feature>
<evidence type="ECO:0000256" key="6">
    <source>
        <dbReference type="ARBA" id="ARBA00022989"/>
    </source>
</evidence>
<dbReference type="GO" id="GO:0005886">
    <property type="term" value="C:plasma membrane"/>
    <property type="evidence" value="ECO:0007669"/>
    <property type="project" value="UniProtKB-SubCell"/>
</dbReference>
<feature type="transmembrane region" description="Helical" evidence="8">
    <location>
        <begin position="155"/>
        <end position="176"/>
    </location>
</feature>
<evidence type="ECO:0000256" key="7">
    <source>
        <dbReference type="ARBA" id="ARBA00023136"/>
    </source>
</evidence>
<comment type="subcellular location">
    <subcellularLocation>
        <location evidence="2 8">Cell membrane</location>
        <topology evidence="2 8">Multi-pass membrane protein</topology>
    </subcellularLocation>
</comment>
<protein>
    <recommendedName>
        <fullName evidence="4 8">Protein PNS1</fullName>
    </recommendedName>
</protein>
<accession>A0A060T496</accession>
<feature type="transmembrane region" description="Helical" evidence="8">
    <location>
        <begin position="464"/>
        <end position="483"/>
    </location>
</feature>
<reference evidence="10" key="2">
    <citation type="submission" date="2014-06" db="EMBL/GenBank/DDBJ databases">
        <title>The complete genome of Blastobotrys (Arxula) adeninivorans LS3 - a yeast of biotechnological interest.</title>
        <authorList>
            <person name="Kunze G."/>
            <person name="Gaillardin C."/>
            <person name="Czernicka M."/>
            <person name="Durrens P."/>
            <person name="Martin T."/>
            <person name="Boer E."/>
            <person name="Gabaldon T."/>
            <person name="Cruz J."/>
            <person name="Talla E."/>
            <person name="Marck C."/>
            <person name="Goffeau A."/>
            <person name="Barbe V."/>
            <person name="Baret P."/>
            <person name="Baronian K."/>
            <person name="Beier S."/>
            <person name="Bleykasten C."/>
            <person name="Bode R."/>
            <person name="Casaregola S."/>
            <person name="Despons L."/>
            <person name="Fairhead C."/>
            <person name="Giersberg M."/>
            <person name="Gierski P."/>
            <person name="Hahnel U."/>
            <person name="Hartmann A."/>
            <person name="Jankowska D."/>
            <person name="Jubin C."/>
            <person name="Jung P."/>
            <person name="Lafontaine I."/>
            <person name="Leh-Louis V."/>
            <person name="Lemaire M."/>
            <person name="Marcet-Houben M."/>
            <person name="Mascher M."/>
            <person name="Morel G."/>
            <person name="Richard G.-F."/>
            <person name="Riechen J."/>
            <person name="Sacerdot C."/>
            <person name="Sarkar A."/>
            <person name="Savel G."/>
            <person name="Schacherer J."/>
            <person name="Sherman D."/>
            <person name="Straub M.-L."/>
            <person name="Stein N."/>
            <person name="Thierry A."/>
            <person name="Trautwein-Schult A."/>
            <person name="Westhof E."/>
            <person name="Worch S."/>
            <person name="Dujon B."/>
            <person name="Souciet J.-L."/>
            <person name="Wincker P."/>
            <person name="Scholz U."/>
            <person name="Neuveglise N."/>
        </authorList>
    </citation>
    <scope>NUCLEOTIDE SEQUENCE</scope>
    <source>
        <strain evidence="10">LS3</strain>
    </source>
</reference>
<evidence type="ECO:0000256" key="2">
    <source>
        <dbReference type="ARBA" id="ARBA00004651"/>
    </source>
</evidence>
<dbReference type="PANTHER" id="PTHR12385:SF4">
    <property type="entry name" value="PROTEIN PNS1"/>
    <property type="match status" value="1"/>
</dbReference>
<organism evidence="10">
    <name type="scientific">Blastobotrys adeninivorans</name>
    <name type="common">Yeast</name>
    <name type="synonym">Arxula adeninivorans</name>
    <dbReference type="NCBI Taxonomy" id="409370"/>
    <lineage>
        <taxon>Eukaryota</taxon>
        <taxon>Fungi</taxon>
        <taxon>Dikarya</taxon>
        <taxon>Ascomycota</taxon>
        <taxon>Saccharomycotina</taxon>
        <taxon>Dipodascomycetes</taxon>
        <taxon>Dipodascales</taxon>
        <taxon>Trichomonascaceae</taxon>
        <taxon>Blastobotrys</taxon>
    </lineage>
</organism>
<keyword evidence="7 8" id="KW-0472">Membrane</keyword>
<sequence>MSNYNYPPQSYIPPENPQYQYQQGNYPEKWGNAEYAPQQGYGQQQNAPAPVNFDSKPQGQGPTFTERFKIQKPRINDPIFAILFLAVLGGFIAVSAIALSAYTGNASFQGTSIYSSSNSFSLNANTMILMAFVCVVAVVLAFLYYTMARMFTRQFIIVTIILNIALALGTAIFYLVEKYYSAGVVFLVFALFSAFCYWTMRHRIPFATLVLKTIIDVTRQHPSTLMISALGALVAGAFSMYFSASLVALYAKYDPNSDNPQCAEGGCSQGKLVGLIVYMVFAAYYISEVIKNVIHVSISGVYGSWYYCSKSDQGMPKWPAWGAFKRAMTYSFGSICFGSLIVAIINFIREILNAAQHVNQDNGGNIAVTIVLCFAQCCVGILDWAVTYFNHYAYTFIALYGKAYLPSAKDTWQLVKHKGIDALVNDSLIGNVLTFGATFVGYVSALLAYLYLKFTKPEYNSDGGFYPIVIAFAFLIGTQVGHITTVSIRSGTATFFVALAKDPDVLRMSYPEIYEGILQTYPGVREKLNI</sequence>
<evidence type="ECO:0000256" key="3">
    <source>
        <dbReference type="ARBA" id="ARBA00007168"/>
    </source>
</evidence>
<keyword evidence="5 8" id="KW-0812">Transmembrane</keyword>
<comment type="similarity">
    <text evidence="3 8">Belongs to the CTL (choline transporter-like) family.</text>
</comment>
<evidence type="ECO:0000256" key="4">
    <source>
        <dbReference type="ARBA" id="ARBA00015388"/>
    </source>
</evidence>
<feature type="transmembrane region" description="Helical" evidence="8">
    <location>
        <begin position="428"/>
        <end position="452"/>
    </location>
</feature>